<comment type="subcellular location">
    <subcellularLocation>
        <location evidence="1">Membrane</location>
        <topology evidence="1">Multi-pass membrane protein</topology>
    </subcellularLocation>
</comment>
<evidence type="ECO:0000256" key="1">
    <source>
        <dbReference type="ARBA" id="ARBA00004141"/>
    </source>
</evidence>
<feature type="transmembrane region" description="Helical" evidence="6">
    <location>
        <begin position="284"/>
        <end position="305"/>
    </location>
</feature>
<dbReference type="PANTHER" id="PTHR13929:SF0">
    <property type="entry name" value="UBIA PRENYLTRANSFERASE DOMAIN-CONTAINING PROTEIN 1"/>
    <property type="match status" value="1"/>
</dbReference>
<feature type="transmembrane region" description="Helical" evidence="6">
    <location>
        <begin position="123"/>
        <end position="143"/>
    </location>
</feature>
<dbReference type="GO" id="GO:0016020">
    <property type="term" value="C:membrane"/>
    <property type="evidence" value="ECO:0007669"/>
    <property type="project" value="UniProtKB-SubCell"/>
</dbReference>
<feature type="transmembrane region" description="Helical" evidence="6">
    <location>
        <begin position="253"/>
        <end position="272"/>
    </location>
</feature>
<feature type="transmembrane region" description="Helical" evidence="6">
    <location>
        <begin position="149"/>
        <end position="168"/>
    </location>
</feature>
<protein>
    <submittedName>
        <fullName evidence="7">Uncharacterized protein</fullName>
    </submittedName>
</protein>
<feature type="transmembrane region" description="Helical" evidence="6">
    <location>
        <begin position="188"/>
        <end position="212"/>
    </location>
</feature>
<proteinExistence type="predicted"/>
<feature type="transmembrane region" description="Helical" evidence="6">
    <location>
        <begin position="397"/>
        <end position="420"/>
    </location>
</feature>
<dbReference type="CDD" id="cd13962">
    <property type="entry name" value="PT_UbiA_UBIAD1"/>
    <property type="match status" value="1"/>
</dbReference>
<keyword evidence="4 6" id="KW-1133">Transmembrane helix</keyword>
<comment type="caution">
    <text evidence="7">The sequence shown here is derived from an EMBL/GenBank/DDBJ whole genome shotgun (WGS) entry which is preliminary data.</text>
</comment>
<evidence type="ECO:0000256" key="3">
    <source>
        <dbReference type="ARBA" id="ARBA00022692"/>
    </source>
</evidence>
<keyword evidence="8" id="KW-1185">Reference proteome</keyword>
<dbReference type="InterPro" id="IPR026046">
    <property type="entry name" value="UBIAD1"/>
</dbReference>
<gene>
    <name evidence="7" type="ORF">RJ639_041063</name>
</gene>
<dbReference type="PANTHER" id="PTHR13929">
    <property type="entry name" value="1,4-DIHYDROXY-2-NAPHTHOATE OCTAPRENYLTRANSFERASE"/>
    <property type="match status" value="1"/>
</dbReference>
<feature type="transmembrane region" description="Helical" evidence="6">
    <location>
        <begin position="334"/>
        <end position="351"/>
    </location>
</feature>
<accession>A0AA88WI11</accession>
<dbReference type="EMBL" id="JAVXUP010000459">
    <property type="protein sequence ID" value="KAK3027457.1"/>
    <property type="molecule type" value="Genomic_DNA"/>
</dbReference>
<feature type="transmembrane region" description="Helical" evidence="6">
    <location>
        <begin position="357"/>
        <end position="377"/>
    </location>
</feature>
<evidence type="ECO:0000256" key="2">
    <source>
        <dbReference type="ARBA" id="ARBA00022679"/>
    </source>
</evidence>
<dbReference type="InterPro" id="IPR000537">
    <property type="entry name" value="UbiA_prenyltransferase"/>
</dbReference>
<evidence type="ECO:0000256" key="4">
    <source>
        <dbReference type="ARBA" id="ARBA00022989"/>
    </source>
</evidence>
<name>A0AA88WI11_9ASTE</name>
<evidence type="ECO:0000313" key="7">
    <source>
        <dbReference type="EMBL" id="KAK3027457.1"/>
    </source>
</evidence>
<dbReference type="GO" id="GO:0004659">
    <property type="term" value="F:prenyltransferase activity"/>
    <property type="evidence" value="ECO:0007669"/>
    <property type="project" value="InterPro"/>
</dbReference>
<dbReference type="AlphaFoldDB" id="A0AA88WI11"/>
<dbReference type="GO" id="GO:0042372">
    <property type="term" value="P:phylloquinone biosynthetic process"/>
    <property type="evidence" value="ECO:0007669"/>
    <property type="project" value="TreeGrafter"/>
</dbReference>
<keyword evidence="5 6" id="KW-0472">Membrane</keyword>
<dbReference type="Pfam" id="PF01040">
    <property type="entry name" value="UbiA"/>
    <property type="match status" value="1"/>
</dbReference>
<keyword evidence="2" id="KW-0808">Transferase</keyword>
<dbReference type="Proteomes" id="UP001188597">
    <property type="component" value="Unassembled WGS sequence"/>
</dbReference>
<organism evidence="7 8">
    <name type="scientific">Escallonia herrerae</name>
    <dbReference type="NCBI Taxonomy" id="1293975"/>
    <lineage>
        <taxon>Eukaryota</taxon>
        <taxon>Viridiplantae</taxon>
        <taxon>Streptophyta</taxon>
        <taxon>Embryophyta</taxon>
        <taxon>Tracheophyta</taxon>
        <taxon>Spermatophyta</taxon>
        <taxon>Magnoliopsida</taxon>
        <taxon>eudicotyledons</taxon>
        <taxon>Gunneridae</taxon>
        <taxon>Pentapetalae</taxon>
        <taxon>asterids</taxon>
        <taxon>campanulids</taxon>
        <taxon>Escalloniales</taxon>
        <taxon>Escalloniaceae</taxon>
        <taxon>Escallonia</taxon>
    </lineage>
</organism>
<evidence type="ECO:0000256" key="6">
    <source>
        <dbReference type="SAM" id="Phobius"/>
    </source>
</evidence>
<evidence type="ECO:0000256" key="5">
    <source>
        <dbReference type="ARBA" id="ARBA00023136"/>
    </source>
</evidence>
<keyword evidence="3 6" id="KW-0812">Transmembrane</keyword>
<evidence type="ECO:0000313" key="8">
    <source>
        <dbReference type="Proteomes" id="UP001188597"/>
    </source>
</evidence>
<feature type="transmembrane region" description="Helical" evidence="6">
    <location>
        <begin position="224"/>
        <end position="241"/>
    </location>
</feature>
<reference evidence="7" key="1">
    <citation type="submission" date="2022-12" db="EMBL/GenBank/DDBJ databases">
        <title>Draft genome assemblies for two species of Escallonia (Escalloniales).</title>
        <authorList>
            <person name="Chanderbali A."/>
            <person name="Dervinis C."/>
            <person name="Anghel I."/>
            <person name="Soltis D."/>
            <person name="Soltis P."/>
            <person name="Zapata F."/>
        </authorList>
    </citation>
    <scope>NUCLEOTIDE SEQUENCE</scope>
    <source>
        <strain evidence="7">UCBG64.0493</strain>
        <tissue evidence="7">Leaf</tissue>
    </source>
</reference>
<sequence>MRHWAKKLAWLPFFSITSPSYKTESHNDMYVLVLKGSGLGRLPAHLLNRTNNIIPTSYAKRSSSWCRESNQKYMNKARLRRFEVDRRREASSSNRAEHHEAAHGNEEEEDIARVTLIWRAVKLPIYSVALVPLTVGSAAAYLQTGLYSVRRYCVLLASSVLIITWLNLSNDVYDFDTGADKDKKESVVNILGSPTGTLFAACLLLALGFMGLTWVSLEVGNTRSILLLASAITCGYIYQDWESPYALQHSAHLLLLLFIYCTAAQGSVALLRNDLDPYDSELPITGTILSASLLVGFTTALILFCSHFHQIKGDMAVGKMSPLVRLGTKTGSEVVKVDVMALYSLLLVFGLSKALPFTAIFLCALTLPVGKLVISFVEQNHQDNSKIFMAKYYCVRLHVVFGIALAVGLVAARIITKIFVAKP</sequence>